<name>A0A7J7SBY7_MYOMY</name>
<gene>
    <name evidence="3" type="ORF">mMyoMyo1_009481</name>
</gene>
<keyword evidence="2" id="KW-0732">Signal</keyword>
<dbReference type="Proteomes" id="UP000527355">
    <property type="component" value="Unassembled WGS sequence"/>
</dbReference>
<evidence type="ECO:0000256" key="2">
    <source>
        <dbReference type="SAM" id="SignalP"/>
    </source>
</evidence>
<comment type="caution">
    <text evidence="3">The sequence shown here is derived from an EMBL/GenBank/DDBJ whole genome shotgun (WGS) entry which is preliminary data.</text>
</comment>
<organism evidence="3 4">
    <name type="scientific">Myotis myotis</name>
    <name type="common">Greater mouse-eared bat</name>
    <name type="synonym">Vespertilio myotis</name>
    <dbReference type="NCBI Taxonomy" id="51298"/>
    <lineage>
        <taxon>Eukaryota</taxon>
        <taxon>Metazoa</taxon>
        <taxon>Chordata</taxon>
        <taxon>Craniata</taxon>
        <taxon>Vertebrata</taxon>
        <taxon>Euteleostomi</taxon>
        <taxon>Mammalia</taxon>
        <taxon>Eutheria</taxon>
        <taxon>Laurasiatheria</taxon>
        <taxon>Chiroptera</taxon>
        <taxon>Yangochiroptera</taxon>
        <taxon>Vespertilionidae</taxon>
        <taxon>Myotis</taxon>
    </lineage>
</organism>
<feature type="chain" id="PRO_5029471571" evidence="2">
    <location>
        <begin position="25"/>
        <end position="124"/>
    </location>
</feature>
<accession>A0A7J7SBY7</accession>
<feature type="signal peptide" evidence="2">
    <location>
        <begin position="1"/>
        <end position="24"/>
    </location>
</feature>
<protein>
    <submittedName>
        <fullName evidence="3">Uncharacterized protein</fullName>
    </submittedName>
</protein>
<dbReference type="AlphaFoldDB" id="A0A7J7SBY7"/>
<evidence type="ECO:0000313" key="3">
    <source>
        <dbReference type="EMBL" id="KAF6285922.1"/>
    </source>
</evidence>
<keyword evidence="4" id="KW-1185">Reference proteome</keyword>
<evidence type="ECO:0000313" key="4">
    <source>
        <dbReference type="Proteomes" id="UP000527355"/>
    </source>
</evidence>
<reference evidence="3 4" key="1">
    <citation type="journal article" date="2020" name="Nature">
        <title>Six reference-quality genomes reveal evolution of bat adaptations.</title>
        <authorList>
            <person name="Jebb D."/>
            <person name="Huang Z."/>
            <person name="Pippel M."/>
            <person name="Hughes G.M."/>
            <person name="Lavrichenko K."/>
            <person name="Devanna P."/>
            <person name="Winkler S."/>
            <person name="Jermiin L.S."/>
            <person name="Skirmuntt E.C."/>
            <person name="Katzourakis A."/>
            <person name="Burkitt-Gray L."/>
            <person name="Ray D.A."/>
            <person name="Sullivan K.A.M."/>
            <person name="Roscito J.G."/>
            <person name="Kirilenko B.M."/>
            <person name="Davalos L.M."/>
            <person name="Corthals A.P."/>
            <person name="Power M.L."/>
            <person name="Jones G."/>
            <person name="Ransome R.D."/>
            <person name="Dechmann D.K.N."/>
            <person name="Locatelli A.G."/>
            <person name="Puechmaille S.J."/>
            <person name="Fedrigo O."/>
            <person name="Jarvis E.D."/>
            <person name="Hiller M."/>
            <person name="Vernes S.C."/>
            <person name="Myers E.W."/>
            <person name="Teeling E.C."/>
        </authorList>
    </citation>
    <scope>NUCLEOTIDE SEQUENCE [LARGE SCALE GENOMIC DNA]</scope>
    <source>
        <strain evidence="3">MMyoMyo1</strain>
        <tissue evidence="3">Flight muscle</tissue>
    </source>
</reference>
<proteinExistence type="predicted"/>
<evidence type="ECO:0000256" key="1">
    <source>
        <dbReference type="SAM" id="MobiDB-lite"/>
    </source>
</evidence>
<feature type="region of interest" description="Disordered" evidence="1">
    <location>
        <begin position="82"/>
        <end position="109"/>
    </location>
</feature>
<dbReference type="EMBL" id="JABWUV010000019">
    <property type="protein sequence ID" value="KAF6285922.1"/>
    <property type="molecule type" value="Genomic_DNA"/>
</dbReference>
<sequence length="124" mass="13465">MCMSMLNHHFLWFLFCFGFAQILAKMRLFVSSCREGLRLSFLLVLGLLLLPEEPKRQDGLPLSPQLSLGGGCGPWSPLAPSCPQACPPQRPGSGSGREAASSQHTQIAGLGSRGQLGSLLWRRT</sequence>